<dbReference type="RefSeq" id="WP_115714611.1">
    <property type="nucleotide sequence ID" value="NZ_AP019695.1"/>
</dbReference>
<dbReference type="EMBL" id="AP019695">
    <property type="protein sequence ID" value="BBK21397.1"/>
    <property type="molecule type" value="Genomic_DNA"/>
</dbReference>
<protein>
    <recommendedName>
        <fullName evidence="4">ABC transporter substrate-binding protein</fullName>
    </recommendedName>
</protein>
<proteinExistence type="predicted"/>
<keyword evidence="1" id="KW-0732">Signal</keyword>
<keyword evidence="3" id="KW-1185">Reference proteome</keyword>
<accession>A0A6N4TFB1</accession>
<feature type="chain" id="PRO_5038516955" description="ABC transporter substrate-binding protein" evidence="1">
    <location>
        <begin position="22"/>
        <end position="307"/>
    </location>
</feature>
<dbReference type="KEGG" id="aarg:Aargi30884_03000"/>
<dbReference type="AlphaFoldDB" id="A0A6N4TFB1"/>
<dbReference type="PROSITE" id="PS51257">
    <property type="entry name" value="PROKAR_LIPOPROTEIN"/>
    <property type="match status" value="1"/>
</dbReference>
<evidence type="ECO:0000256" key="1">
    <source>
        <dbReference type="SAM" id="SignalP"/>
    </source>
</evidence>
<evidence type="ECO:0008006" key="4">
    <source>
        <dbReference type="Google" id="ProtNLM"/>
    </source>
</evidence>
<gene>
    <name evidence="2" type="ORF">Aargi30884_03000</name>
</gene>
<evidence type="ECO:0000313" key="3">
    <source>
        <dbReference type="Proteomes" id="UP000464754"/>
    </source>
</evidence>
<dbReference type="Gene3D" id="3.40.190.10">
    <property type="entry name" value="Periplasmic binding protein-like II"/>
    <property type="match status" value="2"/>
</dbReference>
<reference evidence="3" key="1">
    <citation type="submission" date="2019-05" db="EMBL/GenBank/DDBJ databases">
        <title>Complete genome sequencing of Absiella argi strain JCM 30884.</title>
        <authorList>
            <person name="Sakamoto M."/>
            <person name="Murakami T."/>
            <person name="Mori H."/>
        </authorList>
    </citation>
    <scope>NUCLEOTIDE SEQUENCE [LARGE SCALE GENOMIC DNA]</scope>
    <source>
        <strain evidence="3">JCM 30884</strain>
    </source>
</reference>
<feature type="signal peptide" evidence="1">
    <location>
        <begin position="1"/>
        <end position="21"/>
    </location>
</feature>
<evidence type="ECO:0000313" key="2">
    <source>
        <dbReference type="EMBL" id="BBK21397.1"/>
    </source>
</evidence>
<sequence length="307" mass="33162">MRFLKGVLAAALVLTMTACSSKEPTKEDPLKILVPQGAPALALLPLYGEDNVAVETVAGSDALLAALSKKDSEYDAVVAPINVGATLIEKEKTDYVLDSVVTWGNLYIVGTDESALSEEGMFAAFGEAAVPQKVLMSSMDMDTIKGEIKYFGSANEVSGTLLAKKANAGLLAEPAVTATIAKAKQQGIELKVLKDLQKEYQQKNNTPSYGYPQAALFVKKGSEEKLSSAYDKMEEFANKTSLEDENAIVEAVQKATPEKLGIPNAEIAQKSWKRQNIRVVKAVDVKDDINTFLKQFNINITDDAYTK</sequence>
<organism evidence="2 3">
    <name type="scientific">Amedibacterium intestinale</name>
    <dbReference type="NCBI Taxonomy" id="2583452"/>
    <lineage>
        <taxon>Bacteria</taxon>
        <taxon>Bacillati</taxon>
        <taxon>Bacillota</taxon>
        <taxon>Erysipelotrichia</taxon>
        <taxon>Erysipelotrichales</taxon>
        <taxon>Erysipelotrichaceae</taxon>
        <taxon>Amedibacterium</taxon>
    </lineage>
</organism>
<dbReference type="Proteomes" id="UP000464754">
    <property type="component" value="Chromosome"/>
</dbReference>
<name>A0A6N4TFB1_9FIRM</name>